<comment type="caution">
    <text evidence="1">The sequence shown here is derived from an EMBL/GenBank/DDBJ whole genome shotgun (WGS) entry which is preliminary data.</text>
</comment>
<accession>A0ABW7IAJ9</accession>
<gene>
    <name evidence="1" type="ORF">ACGRVM_14895</name>
</gene>
<dbReference type="RefSeq" id="WP_377173297.1">
    <property type="nucleotide sequence ID" value="NZ_JBHTJC010000009.1"/>
</dbReference>
<reference evidence="1 2" key="1">
    <citation type="submission" date="2024-10" db="EMBL/GenBank/DDBJ databases">
        <authorList>
            <person name="Yang X.-N."/>
        </authorList>
    </citation>
    <scope>NUCLEOTIDE SEQUENCE [LARGE SCALE GENOMIC DNA]</scope>
    <source>
        <strain evidence="1 2">CAU 1059</strain>
    </source>
</reference>
<protein>
    <recommendedName>
        <fullName evidence="3">Sarcosine oxidase subunit gamma</fullName>
    </recommendedName>
</protein>
<dbReference type="Proteomes" id="UP001607157">
    <property type="component" value="Unassembled WGS sequence"/>
</dbReference>
<name>A0ABW7IAJ9_9RHOB</name>
<evidence type="ECO:0000313" key="1">
    <source>
        <dbReference type="EMBL" id="MFH0255191.1"/>
    </source>
</evidence>
<dbReference type="EMBL" id="JBIHMM010000004">
    <property type="protein sequence ID" value="MFH0255191.1"/>
    <property type="molecule type" value="Genomic_DNA"/>
</dbReference>
<evidence type="ECO:0000313" key="2">
    <source>
        <dbReference type="Proteomes" id="UP001607157"/>
    </source>
</evidence>
<evidence type="ECO:0008006" key="3">
    <source>
        <dbReference type="Google" id="ProtNLM"/>
    </source>
</evidence>
<proteinExistence type="predicted"/>
<keyword evidence="2" id="KW-1185">Reference proteome</keyword>
<organism evidence="1 2">
    <name type="scientific">Roseovarius aquimarinus</name>
    <dbReference type="NCBI Taxonomy" id="1229156"/>
    <lineage>
        <taxon>Bacteria</taxon>
        <taxon>Pseudomonadati</taxon>
        <taxon>Pseudomonadota</taxon>
        <taxon>Alphaproteobacteria</taxon>
        <taxon>Rhodobacterales</taxon>
        <taxon>Roseobacteraceae</taxon>
        <taxon>Roseovarius</taxon>
    </lineage>
</organism>
<sequence>MDERIWTDRPLQIGHSLEKRDCRISREAVPHVTLVSGDLGLISLTLASGAQKLGLADVPAGSDYMITISRDHAALVTDRPVERRSGWQPEGFALSPAPDAYALFTLRGPRAEAILGHGLNSVLPVGSLSCAVRFAHRTMLVTGLPDGFALWVLGAEITFVTRFLNGISDH</sequence>